<reference evidence="3" key="1">
    <citation type="submission" date="2021-01" db="EMBL/GenBank/DDBJ databases">
        <title>Caligus Genome Assembly.</title>
        <authorList>
            <person name="Gallardo-Escarate C."/>
        </authorList>
    </citation>
    <scope>NUCLEOTIDE SEQUENCE [LARGE SCALE GENOMIC DNA]</scope>
</reference>
<feature type="domain" description="NIDO" evidence="1">
    <location>
        <begin position="62"/>
        <end position="97"/>
    </location>
</feature>
<dbReference type="AlphaFoldDB" id="A0A7T8KA00"/>
<name>A0A7T8KA00_CALRO</name>
<dbReference type="InterPro" id="IPR003886">
    <property type="entry name" value="NIDO_dom"/>
</dbReference>
<evidence type="ECO:0000313" key="3">
    <source>
        <dbReference type="Proteomes" id="UP000595437"/>
    </source>
</evidence>
<dbReference type="OrthoDB" id="6375837at2759"/>
<dbReference type="GO" id="GO:0007160">
    <property type="term" value="P:cell-matrix adhesion"/>
    <property type="evidence" value="ECO:0007669"/>
    <property type="project" value="InterPro"/>
</dbReference>
<keyword evidence="3" id="KW-1185">Reference proteome</keyword>
<dbReference type="Pfam" id="PF06119">
    <property type="entry name" value="NIDO"/>
    <property type="match status" value="1"/>
</dbReference>
<evidence type="ECO:0000313" key="2">
    <source>
        <dbReference type="EMBL" id="QQP51623.1"/>
    </source>
</evidence>
<protein>
    <recommendedName>
        <fullName evidence="1">NIDO domain-containing protein</fullName>
    </recommendedName>
</protein>
<gene>
    <name evidence="2" type="ORF">FKW44_013043</name>
</gene>
<sequence length="112" mass="12986">MEYPLIAALYSDVDTRDPNAGNVWYRKTHERGVMDKIGERSLINSKCNSFLGRLSLPHGTTAELNTYQIVIASDERDSYVLLHYPENGIQWIKGRERLRGCRMQRHKSESYP</sequence>
<dbReference type="Proteomes" id="UP000595437">
    <property type="component" value="Chromosome 8"/>
</dbReference>
<proteinExistence type="predicted"/>
<organism evidence="2 3">
    <name type="scientific">Caligus rogercresseyi</name>
    <name type="common">Sea louse</name>
    <dbReference type="NCBI Taxonomy" id="217165"/>
    <lineage>
        <taxon>Eukaryota</taxon>
        <taxon>Metazoa</taxon>
        <taxon>Ecdysozoa</taxon>
        <taxon>Arthropoda</taxon>
        <taxon>Crustacea</taxon>
        <taxon>Multicrustacea</taxon>
        <taxon>Hexanauplia</taxon>
        <taxon>Copepoda</taxon>
        <taxon>Siphonostomatoida</taxon>
        <taxon>Caligidae</taxon>
        <taxon>Caligus</taxon>
    </lineage>
</organism>
<feature type="non-terminal residue" evidence="2">
    <location>
        <position position="112"/>
    </location>
</feature>
<accession>A0A7T8KA00</accession>
<evidence type="ECO:0000259" key="1">
    <source>
        <dbReference type="Pfam" id="PF06119"/>
    </source>
</evidence>
<dbReference type="EMBL" id="CP045897">
    <property type="protein sequence ID" value="QQP51623.1"/>
    <property type="molecule type" value="Genomic_DNA"/>
</dbReference>